<gene>
    <name evidence="7" type="primary">arsC</name>
    <name evidence="6" type="ORF">JHC10_09780</name>
    <name evidence="7" type="ORF">JHC11_01930</name>
</gene>
<evidence type="ECO:0000256" key="1">
    <source>
        <dbReference type="ARBA" id="ARBA00007198"/>
    </source>
</evidence>
<dbReference type="GeneID" id="78251891"/>
<feature type="coiled-coil region" evidence="5">
    <location>
        <begin position="41"/>
        <end position="68"/>
    </location>
</feature>
<dbReference type="GO" id="GO:0008794">
    <property type="term" value="F:arsenate reductase (glutaredoxin) activity"/>
    <property type="evidence" value="ECO:0007669"/>
    <property type="project" value="UniProtKB-UniRule"/>
</dbReference>
<name>A0A8I1KI96_9GAMM</name>
<dbReference type="SUPFAM" id="SSF52833">
    <property type="entry name" value="Thioredoxin-like"/>
    <property type="match status" value="1"/>
</dbReference>
<reference evidence="7 9" key="1">
    <citation type="submission" date="2020-09" db="EMBL/GenBank/DDBJ databases">
        <title>Draft Genomes of Bacterial Isolates from North Pond Shallow Sediments.</title>
        <authorList>
            <person name="Kiel Reese B."/>
            <person name="Mullis M."/>
            <person name="Weisend R.E."/>
        </authorList>
    </citation>
    <scope>NUCLEOTIDE SEQUENCE</scope>
    <source>
        <strain evidence="7">KJE-2</strain>
        <strain evidence="6 9">KJE-3</strain>
    </source>
</reference>
<organism evidence="7 8">
    <name type="scientific">Idiomarina abyssalis</name>
    <dbReference type="NCBI Taxonomy" id="86102"/>
    <lineage>
        <taxon>Bacteria</taxon>
        <taxon>Pseudomonadati</taxon>
        <taxon>Pseudomonadota</taxon>
        <taxon>Gammaproteobacteria</taxon>
        <taxon>Alteromonadales</taxon>
        <taxon>Idiomarinaceae</taxon>
        <taxon>Idiomarina</taxon>
    </lineage>
</organism>
<dbReference type="InterPro" id="IPR036249">
    <property type="entry name" value="Thioredoxin-like_sf"/>
</dbReference>
<protein>
    <recommendedName>
        <fullName evidence="4">Arsenate reductase</fullName>
        <ecNumber evidence="4">1.20.4.1</ecNumber>
    </recommendedName>
</protein>
<dbReference type="OrthoDB" id="9790554at2"/>
<evidence type="ECO:0000256" key="3">
    <source>
        <dbReference type="PROSITE-ProRule" id="PRU01282"/>
    </source>
</evidence>
<evidence type="ECO:0000256" key="4">
    <source>
        <dbReference type="RuleBase" id="RU362029"/>
    </source>
</evidence>
<dbReference type="EMBL" id="JAEMOS010000030">
    <property type="protein sequence ID" value="MBJ7267225.1"/>
    <property type="molecule type" value="Genomic_DNA"/>
</dbReference>
<dbReference type="EC" id="1.20.4.1" evidence="4"/>
<comment type="similarity">
    <text evidence="1 3 4">Belongs to the ArsC family.</text>
</comment>
<dbReference type="PROSITE" id="PS51353">
    <property type="entry name" value="ARSC"/>
    <property type="match status" value="1"/>
</dbReference>
<dbReference type="Proteomes" id="UP000621390">
    <property type="component" value="Unassembled WGS sequence"/>
</dbReference>
<dbReference type="InterPro" id="IPR006660">
    <property type="entry name" value="Arsenate_reductase-like"/>
</dbReference>
<evidence type="ECO:0000313" key="9">
    <source>
        <dbReference type="Proteomes" id="UP000655994"/>
    </source>
</evidence>
<keyword evidence="2 4" id="KW-0560">Oxidoreductase</keyword>
<dbReference type="EMBL" id="JAEMOP010000002">
    <property type="protein sequence ID" value="MBJ7314764.1"/>
    <property type="molecule type" value="Genomic_DNA"/>
</dbReference>
<dbReference type="Proteomes" id="UP000655994">
    <property type="component" value="Unassembled WGS sequence"/>
</dbReference>
<evidence type="ECO:0000313" key="8">
    <source>
        <dbReference type="Proteomes" id="UP000621390"/>
    </source>
</evidence>
<evidence type="ECO:0000313" key="7">
    <source>
        <dbReference type="EMBL" id="MBJ7314764.1"/>
    </source>
</evidence>
<dbReference type="RefSeq" id="WP_054487449.1">
    <property type="nucleotide sequence ID" value="NZ_CAXBHZ010000008.1"/>
</dbReference>
<evidence type="ECO:0000313" key="6">
    <source>
        <dbReference type="EMBL" id="MBJ7267225.1"/>
    </source>
</evidence>
<accession>A0A8I1KI96</accession>
<keyword evidence="5" id="KW-0175">Coiled coil</keyword>
<evidence type="ECO:0000256" key="2">
    <source>
        <dbReference type="ARBA" id="ARBA00023002"/>
    </source>
</evidence>
<dbReference type="Pfam" id="PF03960">
    <property type="entry name" value="ArsC"/>
    <property type="match status" value="1"/>
</dbReference>
<dbReference type="PANTHER" id="PTHR30041">
    <property type="entry name" value="ARSENATE REDUCTASE"/>
    <property type="match status" value="1"/>
</dbReference>
<comment type="caution">
    <text evidence="7">The sequence shown here is derived from an EMBL/GenBank/DDBJ whole genome shotgun (WGS) entry which is preliminary data.</text>
</comment>
<dbReference type="AlphaFoldDB" id="A0A8I1KI96"/>
<keyword evidence="9" id="KW-1185">Reference proteome</keyword>
<sequence>MSQVTIYHNPRCSKSRQTLELLQKNNIEPEIVEYLKTPPNAAELQDILAKLNLSAEQLMRKKETVYKELGLAGINDEDELITAMINNPKLIERPIVISGDKAAIGRPPEAVLDILS</sequence>
<dbReference type="PANTHER" id="PTHR30041:SF4">
    <property type="entry name" value="ARSENATE REDUCTASE"/>
    <property type="match status" value="1"/>
</dbReference>
<dbReference type="CDD" id="cd03034">
    <property type="entry name" value="ArsC_ArsC"/>
    <property type="match status" value="1"/>
</dbReference>
<dbReference type="Gene3D" id="3.40.30.10">
    <property type="entry name" value="Glutaredoxin"/>
    <property type="match status" value="1"/>
</dbReference>
<dbReference type="InterPro" id="IPR006659">
    <property type="entry name" value="Arsenate_reductase"/>
</dbReference>
<proteinExistence type="inferred from homology"/>
<comment type="catalytic activity">
    <reaction evidence="4">
        <text>[glutaredoxin]-dithiol + arsenate + glutathione + H(+) = glutathionyl-S-S-[glutaredoxin] + arsenite + H2O</text>
        <dbReference type="Rhea" id="RHEA:22016"/>
        <dbReference type="Rhea" id="RHEA-COMP:10729"/>
        <dbReference type="Rhea" id="RHEA-COMP:17668"/>
        <dbReference type="ChEBI" id="CHEBI:15377"/>
        <dbReference type="ChEBI" id="CHEBI:15378"/>
        <dbReference type="ChEBI" id="CHEBI:29242"/>
        <dbReference type="ChEBI" id="CHEBI:29950"/>
        <dbReference type="ChEBI" id="CHEBI:48597"/>
        <dbReference type="ChEBI" id="CHEBI:57925"/>
        <dbReference type="ChEBI" id="CHEBI:146199"/>
        <dbReference type="EC" id="1.20.4.1"/>
    </reaction>
</comment>
<dbReference type="NCBIfam" id="TIGR00014">
    <property type="entry name" value="arsC"/>
    <property type="match status" value="1"/>
</dbReference>
<evidence type="ECO:0000256" key="5">
    <source>
        <dbReference type="SAM" id="Coils"/>
    </source>
</evidence>